<evidence type="ECO:0000313" key="3">
    <source>
        <dbReference type="EMBL" id="SDF82779.1"/>
    </source>
</evidence>
<dbReference type="RefSeq" id="WP_090288871.1">
    <property type="nucleotide sequence ID" value="NZ_FNCK01000001.1"/>
</dbReference>
<dbReference type="InterPro" id="IPR052169">
    <property type="entry name" value="CW_Biosynth-Accessory"/>
</dbReference>
<reference evidence="3 4" key="1">
    <citation type="submission" date="2016-10" db="EMBL/GenBank/DDBJ databases">
        <authorList>
            <person name="de Groot N.N."/>
        </authorList>
    </citation>
    <scope>NUCLEOTIDE SEQUENCE [LARGE SCALE GENOMIC DNA]</scope>
    <source>
        <strain evidence="3 4">ATCC BAA-466</strain>
    </source>
</reference>
<keyword evidence="4" id="KW-1185">Reference proteome</keyword>
<accession>A0A1G7PB12</accession>
<evidence type="ECO:0000259" key="2">
    <source>
        <dbReference type="SMART" id="SM00854"/>
    </source>
</evidence>
<dbReference type="PANTHER" id="PTHR33393">
    <property type="entry name" value="POLYGLUTAMINE SYNTHESIS ACCESSORY PROTEIN RV0574C-RELATED"/>
    <property type="match status" value="1"/>
</dbReference>
<feature type="domain" description="Capsule synthesis protein CapA" evidence="2">
    <location>
        <begin position="59"/>
        <end position="300"/>
    </location>
</feature>
<dbReference type="SMART" id="SM00854">
    <property type="entry name" value="PGA_cap"/>
    <property type="match status" value="1"/>
</dbReference>
<evidence type="ECO:0000313" key="4">
    <source>
        <dbReference type="Proteomes" id="UP000199708"/>
    </source>
</evidence>
<dbReference type="AlphaFoldDB" id="A0A1G7PB12"/>
<comment type="similarity">
    <text evidence="1">Belongs to the CapA family.</text>
</comment>
<sequence>MKRNNKWGKSFLFLFSIFALLTFTSLYISNPLKKIRAEEEKNTINKELSKESSQEKTITIRSVGDILLHDSVYWNGEIASGSYNFDPMFKSVSKYLENADLTTANMETLVAGNQMGVSSYPFFNVPDQIVDSLLAMGVDIVSAATNHTMDFGAEGAHRSLEILKEKKMEYVGSYESWEDYNRLRIIEKNGIKVGFLNYTYGTNGNPIPEDEQYLVTLIDKKLIPLEVQHIKKACDVVIVIYQFGEDAFLPVDSQIELTQLAIDAGANFVLGGHSHIMQPMKRFNDHQGAWYSHGNFLSGQVKEYEKIGGIGEYTFKMDDQGKVTLDSMRLMPTYNVGLPEWNHYQVIPLVEASDFGLWNGDELYKEVESRFKNYEQDLEFVPYLD</sequence>
<dbReference type="STRING" id="120956.SAMN05421791_101166"/>
<evidence type="ECO:0000256" key="1">
    <source>
        <dbReference type="ARBA" id="ARBA00005662"/>
    </source>
</evidence>
<organism evidence="3 4">
    <name type="scientific">Facklamia miroungae</name>
    <dbReference type="NCBI Taxonomy" id="120956"/>
    <lineage>
        <taxon>Bacteria</taxon>
        <taxon>Bacillati</taxon>
        <taxon>Bacillota</taxon>
        <taxon>Bacilli</taxon>
        <taxon>Lactobacillales</taxon>
        <taxon>Aerococcaceae</taxon>
        <taxon>Facklamia</taxon>
    </lineage>
</organism>
<dbReference type="OrthoDB" id="9810906at2"/>
<proteinExistence type="inferred from homology"/>
<dbReference type="InterPro" id="IPR029052">
    <property type="entry name" value="Metallo-depent_PP-like"/>
</dbReference>
<dbReference type="Proteomes" id="UP000199708">
    <property type="component" value="Unassembled WGS sequence"/>
</dbReference>
<gene>
    <name evidence="3" type="ORF">SAMN05421791_101166</name>
</gene>
<dbReference type="PANTHER" id="PTHR33393:SF12">
    <property type="entry name" value="CAPSULE BIOSYNTHESIS PROTEIN CAPA"/>
    <property type="match status" value="1"/>
</dbReference>
<dbReference type="CDD" id="cd07381">
    <property type="entry name" value="MPP_CapA"/>
    <property type="match status" value="1"/>
</dbReference>
<dbReference type="EMBL" id="FNCK01000001">
    <property type="protein sequence ID" value="SDF82779.1"/>
    <property type="molecule type" value="Genomic_DNA"/>
</dbReference>
<dbReference type="Pfam" id="PF09587">
    <property type="entry name" value="PGA_cap"/>
    <property type="match status" value="1"/>
</dbReference>
<dbReference type="InterPro" id="IPR019079">
    <property type="entry name" value="Capsule_synth_CapA"/>
</dbReference>
<protein>
    <submittedName>
        <fullName evidence="3">Poly-gamma-glutamate synthesis protein (Capsule biosynthesis protein)</fullName>
    </submittedName>
</protein>
<name>A0A1G7PB12_9LACT</name>
<dbReference type="Gene3D" id="3.60.21.10">
    <property type="match status" value="1"/>
</dbReference>
<dbReference type="SUPFAM" id="SSF56300">
    <property type="entry name" value="Metallo-dependent phosphatases"/>
    <property type="match status" value="1"/>
</dbReference>